<dbReference type="EMBL" id="JAIWYP010000010">
    <property type="protein sequence ID" value="KAH3747126.1"/>
    <property type="molecule type" value="Genomic_DNA"/>
</dbReference>
<organism evidence="1 2">
    <name type="scientific">Dreissena polymorpha</name>
    <name type="common">Zebra mussel</name>
    <name type="synonym">Mytilus polymorpha</name>
    <dbReference type="NCBI Taxonomy" id="45954"/>
    <lineage>
        <taxon>Eukaryota</taxon>
        <taxon>Metazoa</taxon>
        <taxon>Spiralia</taxon>
        <taxon>Lophotrochozoa</taxon>
        <taxon>Mollusca</taxon>
        <taxon>Bivalvia</taxon>
        <taxon>Autobranchia</taxon>
        <taxon>Heteroconchia</taxon>
        <taxon>Euheterodonta</taxon>
        <taxon>Imparidentia</taxon>
        <taxon>Neoheterodontei</taxon>
        <taxon>Myida</taxon>
        <taxon>Dreissenoidea</taxon>
        <taxon>Dreissenidae</taxon>
        <taxon>Dreissena</taxon>
    </lineage>
</organism>
<keyword evidence="2" id="KW-1185">Reference proteome</keyword>
<proteinExistence type="predicted"/>
<dbReference type="Proteomes" id="UP000828390">
    <property type="component" value="Unassembled WGS sequence"/>
</dbReference>
<comment type="caution">
    <text evidence="1">The sequence shown here is derived from an EMBL/GenBank/DDBJ whole genome shotgun (WGS) entry which is preliminary data.</text>
</comment>
<accession>A0A9D4DDY8</accession>
<evidence type="ECO:0000313" key="2">
    <source>
        <dbReference type="Proteomes" id="UP000828390"/>
    </source>
</evidence>
<reference evidence="1" key="2">
    <citation type="submission" date="2020-11" db="EMBL/GenBank/DDBJ databases">
        <authorList>
            <person name="McCartney M.A."/>
            <person name="Auch B."/>
            <person name="Kono T."/>
            <person name="Mallez S."/>
            <person name="Becker A."/>
            <person name="Gohl D.M."/>
            <person name="Silverstein K.A.T."/>
            <person name="Koren S."/>
            <person name="Bechman K.B."/>
            <person name="Herman A."/>
            <person name="Abrahante J.E."/>
            <person name="Garbe J."/>
        </authorList>
    </citation>
    <scope>NUCLEOTIDE SEQUENCE</scope>
    <source>
        <strain evidence="1">Duluth1</strain>
        <tissue evidence="1">Whole animal</tissue>
    </source>
</reference>
<name>A0A9D4DDY8_DREPO</name>
<sequence length="61" mass="6916">MKEMGSIAGLLPRICRSNAYYIHINKWTSTALTTISHSALDVFPLPTETAVLRHVFLNRRC</sequence>
<gene>
    <name evidence="1" type="ORF">DPMN_181548</name>
</gene>
<reference evidence="1" key="1">
    <citation type="journal article" date="2019" name="bioRxiv">
        <title>The Genome of the Zebra Mussel, Dreissena polymorpha: A Resource for Invasive Species Research.</title>
        <authorList>
            <person name="McCartney M.A."/>
            <person name="Auch B."/>
            <person name="Kono T."/>
            <person name="Mallez S."/>
            <person name="Zhang Y."/>
            <person name="Obille A."/>
            <person name="Becker A."/>
            <person name="Abrahante J.E."/>
            <person name="Garbe J."/>
            <person name="Badalamenti J.P."/>
            <person name="Herman A."/>
            <person name="Mangelson H."/>
            <person name="Liachko I."/>
            <person name="Sullivan S."/>
            <person name="Sone E.D."/>
            <person name="Koren S."/>
            <person name="Silverstein K.A.T."/>
            <person name="Beckman K.B."/>
            <person name="Gohl D.M."/>
        </authorList>
    </citation>
    <scope>NUCLEOTIDE SEQUENCE</scope>
    <source>
        <strain evidence="1">Duluth1</strain>
        <tissue evidence="1">Whole animal</tissue>
    </source>
</reference>
<evidence type="ECO:0000313" key="1">
    <source>
        <dbReference type="EMBL" id="KAH3747126.1"/>
    </source>
</evidence>
<protein>
    <submittedName>
        <fullName evidence="1">Uncharacterized protein</fullName>
    </submittedName>
</protein>
<dbReference type="AlphaFoldDB" id="A0A9D4DDY8"/>